<dbReference type="PANTHER" id="PTHR30348:SF9">
    <property type="entry name" value="UPF0759 PROTEIN YECE"/>
    <property type="match status" value="1"/>
</dbReference>
<gene>
    <name evidence="1" type="ORF">ACFOW1_06320</name>
</gene>
<keyword evidence="2" id="KW-1185">Reference proteome</keyword>
<organism evidence="1 2">
    <name type="scientific">Parasediminibacterium paludis</name>
    <dbReference type="NCBI Taxonomy" id="908966"/>
    <lineage>
        <taxon>Bacteria</taxon>
        <taxon>Pseudomonadati</taxon>
        <taxon>Bacteroidota</taxon>
        <taxon>Chitinophagia</taxon>
        <taxon>Chitinophagales</taxon>
        <taxon>Chitinophagaceae</taxon>
        <taxon>Parasediminibacterium</taxon>
    </lineage>
</organism>
<dbReference type="SUPFAM" id="SSF117396">
    <property type="entry name" value="TM1631-like"/>
    <property type="match status" value="1"/>
</dbReference>
<dbReference type="Gene3D" id="3.20.20.410">
    <property type="entry name" value="Protein of unknown function UPF0759"/>
    <property type="match status" value="1"/>
</dbReference>
<proteinExistence type="predicted"/>
<accession>A0ABV8PWY4</accession>
<evidence type="ECO:0000313" key="2">
    <source>
        <dbReference type="Proteomes" id="UP001595906"/>
    </source>
</evidence>
<dbReference type="InterPro" id="IPR036520">
    <property type="entry name" value="UPF0759_sf"/>
</dbReference>
<dbReference type="EMBL" id="JBHSDC010000008">
    <property type="protein sequence ID" value="MFC4231494.1"/>
    <property type="molecule type" value="Genomic_DNA"/>
</dbReference>
<dbReference type="Proteomes" id="UP001595906">
    <property type="component" value="Unassembled WGS sequence"/>
</dbReference>
<dbReference type="InterPro" id="IPR002763">
    <property type="entry name" value="DUF72"/>
</dbReference>
<name>A0ABV8PWY4_9BACT</name>
<dbReference type="Pfam" id="PF01904">
    <property type="entry name" value="DUF72"/>
    <property type="match status" value="1"/>
</dbReference>
<sequence length="294" mass="34014">MKNNVFNAPSMNFGMIPYDTLTFTDVELPVVDNSKVLGNKKATHPAIYVGLSKWGDEEWKIPLNAPKTKDKDMLALYASHFNTVELNATHYRIFDDAYITKWAQQSNNNAFKFCPKMFNGITHRGSLANKEELTYQFLSSLDGFGNQLGPVFIQLSESFSPSRINELLDFLKFLPKNIQFFIELRSRHWYPLQEKYRNFLNQLYLLNIGLVITDTPGIRYPAHMLLTIPKLFVRFVGIGNTELDNQRLANWQTILTEWYAQGLEEAYFFLHLHNEADAIQEAKEVQQNFAAILK</sequence>
<comment type="caution">
    <text evidence="1">The sequence shown here is derived from an EMBL/GenBank/DDBJ whole genome shotgun (WGS) entry which is preliminary data.</text>
</comment>
<dbReference type="PANTHER" id="PTHR30348">
    <property type="entry name" value="UNCHARACTERIZED PROTEIN YECE"/>
    <property type="match status" value="1"/>
</dbReference>
<evidence type="ECO:0000313" key="1">
    <source>
        <dbReference type="EMBL" id="MFC4231494.1"/>
    </source>
</evidence>
<reference evidence="2" key="1">
    <citation type="journal article" date="2019" name="Int. J. Syst. Evol. Microbiol.">
        <title>The Global Catalogue of Microorganisms (GCM) 10K type strain sequencing project: providing services to taxonomists for standard genome sequencing and annotation.</title>
        <authorList>
            <consortium name="The Broad Institute Genomics Platform"/>
            <consortium name="The Broad Institute Genome Sequencing Center for Infectious Disease"/>
            <person name="Wu L."/>
            <person name="Ma J."/>
        </authorList>
    </citation>
    <scope>NUCLEOTIDE SEQUENCE [LARGE SCALE GENOMIC DNA]</scope>
    <source>
        <strain evidence="2">CECT 8010</strain>
    </source>
</reference>
<protein>
    <submittedName>
        <fullName evidence="1">DUF72 domain-containing protein</fullName>
    </submittedName>
</protein>